<dbReference type="STRING" id="400682.A0A1X7U9X3"/>
<evidence type="ECO:0000313" key="2">
    <source>
        <dbReference type="EnsemblMetazoa" id="Aqu2.1.24261_001"/>
    </source>
</evidence>
<dbReference type="PANTHER" id="PTHR16525">
    <property type="entry name" value="PROTEIN C12ORF4"/>
    <property type="match status" value="1"/>
</dbReference>
<dbReference type="KEGG" id="aqu:100637763"/>
<dbReference type="EnsemblMetazoa" id="XM_019999929.1">
    <property type="protein sequence ID" value="XP_019855488.1"/>
    <property type="gene ID" value="LOC100637763"/>
</dbReference>
<feature type="compositionally biased region" description="Polar residues" evidence="1">
    <location>
        <begin position="398"/>
        <end position="422"/>
    </location>
</feature>
<gene>
    <name evidence="2" type="primary">100637763</name>
</gene>
<evidence type="ECO:0000313" key="3">
    <source>
        <dbReference type="Proteomes" id="UP000007879"/>
    </source>
</evidence>
<feature type="compositionally biased region" description="Basic and acidic residues" evidence="1">
    <location>
        <begin position="386"/>
        <end position="395"/>
    </location>
</feature>
<name>A0A1X7U9X3_AMPQE</name>
<evidence type="ECO:0000256" key="1">
    <source>
        <dbReference type="SAM" id="MobiDB-lite"/>
    </source>
</evidence>
<feature type="region of interest" description="Disordered" evidence="1">
    <location>
        <begin position="386"/>
        <end position="447"/>
    </location>
</feature>
<keyword evidence="3" id="KW-1185">Reference proteome</keyword>
<dbReference type="OrthoDB" id="415359at2759"/>
<dbReference type="GO" id="GO:0005737">
    <property type="term" value="C:cytoplasm"/>
    <property type="evidence" value="ECO:0007669"/>
    <property type="project" value="TreeGrafter"/>
</dbReference>
<proteinExistence type="predicted"/>
<dbReference type="EnsemblMetazoa" id="Aqu2.1.24261_001">
    <property type="protein sequence ID" value="Aqu2.1.24261_001"/>
    <property type="gene ID" value="Aqu2.1.24261"/>
</dbReference>
<dbReference type="InterPro" id="IPR019311">
    <property type="entry name" value="Fy-3"/>
</dbReference>
<dbReference type="AlphaFoldDB" id="A0A1X7U9X3"/>
<feature type="region of interest" description="Disordered" evidence="1">
    <location>
        <begin position="225"/>
        <end position="255"/>
    </location>
</feature>
<dbReference type="eggNOG" id="KOG4506">
    <property type="taxonomic scope" value="Eukaryota"/>
</dbReference>
<reference evidence="3" key="1">
    <citation type="journal article" date="2010" name="Nature">
        <title>The Amphimedon queenslandica genome and the evolution of animal complexity.</title>
        <authorList>
            <person name="Srivastava M."/>
            <person name="Simakov O."/>
            <person name="Chapman J."/>
            <person name="Fahey B."/>
            <person name="Gauthier M.E."/>
            <person name="Mitros T."/>
            <person name="Richards G.S."/>
            <person name="Conaco C."/>
            <person name="Dacre M."/>
            <person name="Hellsten U."/>
            <person name="Larroux C."/>
            <person name="Putnam N.H."/>
            <person name="Stanke M."/>
            <person name="Adamska M."/>
            <person name="Darling A."/>
            <person name="Degnan S.M."/>
            <person name="Oakley T.H."/>
            <person name="Plachetzki D.C."/>
            <person name="Zhai Y."/>
            <person name="Adamski M."/>
            <person name="Calcino A."/>
            <person name="Cummins S.F."/>
            <person name="Goodstein D.M."/>
            <person name="Harris C."/>
            <person name="Jackson D.J."/>
            <person name="Leys S.P."/>
            <person name="Shu S."/>
            <person name="Woodcroft B.J."/>
            <person name="Vervoort M."/>
            <person name="Kosik K.S."/>
            <person name="Manning G."/>
            <person name="Degnan B.M."/>
            <person name="Rokhsar D.S."/>
        </authorList>
    </citation>
    <scope>NUCLEOTIDE SEQUENCE [LARGE SCALE GENOMIC DNA]</scope>
</reference>
<dbReference type="InParanoid" id="A0A1X7U9X3"/>
<dbReference type="Pfam" id="PF10154">
    <property type="entry name" value="Fy-3"/>
    <property type="match status" value="1"/>
</dbReference>
<evidence type="ECO:0008006" key="4">
    <source>
        <dbReference type="Google" id="ProtNLM"/>
    </source>
</evidence>
<sequence>MASSCEVEFSFDYKSRGESKQLKASLPIPYEGNIRETAARLMTINEIPSHLFEEELVSALGAFISEETRKWRDRIGDDAILKAFEGGTIDKQVNEWVSRYTHNHAHFTTLKKVPDDPFPSIYLQLVHSPALTTLLQLEHTYSLSMNDISSAARNAVTNMHKKHDKELENMLQKTDTDVNKLMRQHVFEKKELEDKWMLEINEQQNVQKREYRDWLSRLHEELYEETTTTGGGGGGKKQKSRKKSALAELQSNQQPMMIEDVQLPNERMEESFTIYLGAQQKSSHSLRLICSNIISYCTDSRDPAAASADIAGSMRLNPRRIETAVSLYSTELTALILNTDREINTISGLKEVFADCCRLSTDFHFPSIDEQLLTVQGFATEIKETRETMKGEKVGGDSTDTTSPNKINFESSLSNMSLSPDRSSANSSLLGSLSNPGLSPKSVSSLETDEGVTLEPGDFYITRHSNLSQVHVICHLVSDDKAILNPSLNTRHPIMLGLRNILRTLARNRIHKVIIPLLLTDQMKPDMTINWCLKRAELVFKSVKGFLLESTTWQSDQTWTVQFLLPEGISDDGFEQISDLLSKTYRTSISRSLSGNTSGVRIVN</sequence>
<organism evidence="2">
    <name type="scientific">Amphimedon queenslandica</name>
    <name type="common">Sponge</name>
    <dbReference type="NCBI Taxonomy" id="400682"/>
    <lineage>
        <taxon>Eukaryota</taxon>
        <taxon>Metazoa</taxon>
        <taxon>Porifera</taxon>
        <taxon>Demospongiae</taxon>
        <taxon>Heteroscleromorpha</taxon>
        <taxon>Haplosclerida</taxon>
        <taxon>Niphatidae</taxon>
        <taxon>Amphimedon</taxon>
    </lineage>
</organism>
<reference evidence="2" key="2">
    <citation type="submission" date="2017-05" db="UniProtKB">
        <authorList>
            <consortium name="EnsemblMetazoa"/>
        </authorList>
    </citation>
    <scope>IDENTIFICATION</scope>
</reference>
<protein>
    <recommendedName>
        <fullName evidence="4">Macro domain-containing protein</fullName>
    </recommendedName>
</protein>
<accession>A0A1X7U9X3</accession>
<dbReference type="PANTHER" id="PTHR16525:SF0">
    <property type="entry name" value="PROTEIN C12ORF4"/>
    <property type="match status" value="1"/>
</dbReference>
<dbReference type="Proteomes" id="UP000007879">
    <property type="component" value="Unassembled WGS sequence"/>
</dbReference>
<feature type="compositionally biased region" description="Low complexity" evidence="1">
    <location>
        <begin position="423"/>
        <end position="442"/>
    </location>
</feature>